<evidence type="ECO:0000256" key="2">
    <source>
        <dbReference type="SAM" id="Phobius"/>
    </source>
</evidence>
<gene>
    <name evidence="4" type="ORF">DEBURN_LOCUS5281</name>
</gene>
<comment type="caution">
    <text evidence="4">The sequence shown here is derived from an EMBL/GenBank/DDBJ whole genome shotgun (WGS) entry which is preliminary data.</text>
</comment>
<proteinExistence type="predicted"/>
<name>A0A9N9F6J0_9GLOM</name>
<keyword evidence="2" id="KW-0472">Membrane</keyword>
<protein>
    <submittedName>
        <fullName evidence="4">3113_t:CDS:1</fullName>
    </submittedName>
</protein>
<feature type="transmembrane region" description="Helical" evidence="2">
    <location>
        <begin position="126"/>
        <end position="145"/>
    </location>
</feature>
<dbReference type="Proteomes" id="UP000789706">
    <property type="component" value="Unassembled WGS sequence"/>
</dbReference>
<feature type="chain" id="PRO_5040163591" evidence="3">
    <location>
        <begin position="32"/>
        <end position="146"/>
    </location>
</feature>
<dbReference type="OrthoDB" id="10653302at2759"/>
<keyword evidence="3" id="KW-0732">Signal</keyword>
<keyword evidence="5" id="KW-1185">Reference proteome</keyword>
<feature type="signal peptide" evidence="3">
    <location>
        <begin position="1"/>
        <end position="31"/>
    </location>
</feature>
<accession>A0A9N9F6J0</accession>
<evidence type="ECO:0000256" key="3">
    <source>
        <dbReference type="SAM" id="SignalP"/>
    </source>
</evidence>
<organism evidence="4 5">
    <name type="scientific">Diversispora eburnea</name>
    <dbReference type="NCBI Taxonomy" id="1213867"/>
    <lineage>
        <taxon>Eukaryota</taxon>
        <taxon>Fungi</taxon>
        <taxon>Fungi incertae sedis</taxon>
        <taxon>Mucoromycota</taxon>
        <taxon>Glomeromycotina</taxon>
        <taxon>Glomeromycetes</taxon>
        <taxon>Diversisporales</taxon>
        <taxon>Diversisporaceae</taxon>
        <taxon>Diversispora</taxon>
    </lineage>
</organism>
<keyword evidence="2" id="KW-1133">Transmembrane helix</keyword>
<evidence type="ECO:0000313" key="5">
    <source>
        <dbReference type="Proteomes" id="UP000789706"/>
    </source>
</evidence>
<dbReference type="AlphaFoldDB" id="A0A9N9F6J0"/>
<evidence type="ECO:0000256" key="1">
    <source>
        <dbReference type="SAM" id="MobiDB-lite"/>
    </source>
</evidence>
<feature type="region of interest" description="Disordered" evidence="1">
    <location>
        <begin position="52"/>
        <end position="107"/>
    </location>
</feature>
<keyword evidence="2" id="KW-0812">Transmembrane</keyword>
<dbReference type="EMBL" id="CAJVPK010000458">
    <property type="protein sequence ID" value="CAG8513164.1"/>
    <property type="molecule type" value="Genomic_DNA"/>
</dbReference>
<sequence length="146" mass="15481">MSINFMMKKKHFTLPLIIVSVLFFSIRCVSAQNVSNLTSLLSRITNINNPASLTSSSTPTSGPTPTPSSLTLTNTTSSPTNTTNTTSSPTPSGGSAGSSTATVTPTPISNAADGSINNLNMWKDKLNRMIICFWTICVAFVYVILT</sequence>
<reference evidence="4" key="1">
    <citation type="submission" date="2021-06" db="EMBL/GenBank/DDBJ databases">
        <authorList>
            <person name="Kallberg Y."/>
            <person name="Tangrot J."/>
            <person name="Rosling A."/>
        </authorList>
    </citation>
    <scope>NUCLEOTIDE SEQUENCE</scope>
    <source>
        <strain evidence="4">AZ414A</strain>
    </source>
</reference>
<evidence type="ECO:0000313" key="4">
    <source>
        <dbReference type="EMBL" id="CAG8513164.1"/>
    </source>
</evidence>